<organism evidence="1 2">
    <name type="scientific">Trichophyton equinum (strain ATCC MYA-4606 / CBS 127.97)</name>
    <name type="common">Horse ringworm fungus</name>
    <dbReference type="NCBI Taxonomy" id="559882"/>
    <lineage>
        <taxon>Eukaryota</taxon>
        <taxon>Fungi</taxon>
        <taxon>Dikarya</taxon>
        <taxon>Ascomycota</taxon>
        <taxon>Pezizomycotina</taxon>
        <taxon>Eurotiomycetes</taxon>
        <taxon>Eurotiomycetidae</taxon>
        <taxon>Onygenales</taxon>
        <taxon>Arthrodermataceae</taxon>
        <taxon>Trichophyton</taxon>
    </lineage>
</organism>
<dbReference type="AlphaFoldDB" id="F2PQR4"/>
<gene>
    <name evidence="1" type="ORF">TEQG_08654</name>
</gene>
<keyword evidence="2" id="KW-1185">Reference proteome</keyword>
<dbReference type="VEuPathDB" id="FungiDB:TEQG_08654"/>
<protein>
    <submittedName>
        <fullName evidence="1">Uncharacterized protein</fullName>
    </submittedName>
</protein>
<accession>F2PQR4</accession>
<evidence type="ECO:0000313" key="1">
    <source>
        <dbReference type="EMBL" id="EGE04232.1"/>
    </source>
</evidence>
<name>F2PQR4_TRIEC</name>
<evidence type="ECO:0000313" key="2">
    <source>
        <dbReference type="Proteomes" id="UP000009169"/>
    </source>
</evidence>
<reference evidence="2" key="1">
    <citation type="journal article" date="2012" name="MBio">
        <title>Comparative genome analysis of Trichophyton rubrum and related dermatophytes reveals candidate genes involved in infection.</title>
        <authorList>
            <person name="Martinez D.A."/>
            <person name="Oliver B.G."/>
            <person name="Graeser Y."/>
            <person name="Goldberg J.M."/>
            <person name="Li W."/>
            <person name="Martinez-Rossi N.M."/>
            <person name="Monod M."/>
            <person name="Shelest E."/>
            <person name="Barton R.C."/>
            <person name="Birch E."/>
            <person name="Brakhage A.A."/>
            <person name="Chen Z."/>
            <person name="Gurr S.J."/>
            <person name="Heiman D."/>
            <person name="Heitman J."/>
            <person name="Kosti I."/>
            <person name="Rossi A."/>
            <person name="Saif S."/>
            <person name="Samalova M."/>
            <person name="Saunders C.W."/>
            <person name="Shea T."/>
            <person name="Summerbell R.C."/>
            <person name="Xu J."/>
            <person name="Young S."/>
            <person name="Zeng Q."/>
            <person name="Birren B.W."/>
            <person name="Cuomo C.A."/>
            <person name="White T.C."/>
        </authorList>
    </citation>
    <scope>NUCLEOTIDE SEQUENCE [LARGE SCALE GENOMIC DNA]</scope>
    <source>
        <strain evidence="2">ATCC MYA-4606 / CBS 127.97</strain>
    </source>
</reference>
<dbReference type="EMBL" id="DS995732">
    <property type="protein sequence ID" value="EGE04232.1"/>
    <property type="molecule type" value="Genomic_DNA"/>
</dbReference>
<dbReference type="HOGENOM" id="CLU_3015883_0_0_1"/>
<proteinExistence type="predicted"/>
<dbReference type="Proteomes" id="UP000009169">
    <property type="component" value="Unassembled WGS sequence"/>
</dbReference>
<sequence>MLETQLEYRAPIRDTPLVVFIRGCIRALTSTDAEVASSCYSNAASTPFAEYKSSRK</sequence>